<dbReference type="EMBL" id="QJKJ01002712">
    <property type="protein sequence ID" value="RDY01658.1"/>
    <property type="molecule type" value="Genomic_DNA"/>
</dbReference>
<name>A0A371HFU8_MUCPR</name>
<keyword evidence="2" id="KW-1185">Reference proteome</keyword>
<evidence type="ECO:0000313" key="2">
    <source>
        <dbReference type="Proteomes" id="UP000257109"/>
    </source>
</evidence>
<gene>
    <name evidence="1" type="primary">CNGC15C</name>
    <name evidence="1" type="ORF">CR513_14991</name>
</gene>
<dbReference type="Proteomes" id="UP000257109">
    <property type="component" value="Unassembled WGS sequence"/>
</dbReference>
<feature type="non-terminal residue" evidence="1">
    <location>
        <position position="1"/>
    </location>
</feature>
<protein>
    <submittedName>
        <fullName evidence="1">Protein CNGC15c</fullName>
    </submittedName>
</protein>
<proteinExistence type="predicted"/>
<sequence>MNTRSVRNLEKSFYQHGFFDCHKVKDALRTSWFMASNIKVYNHQMQMITSIHCTSFAYGAPEESEFFEIRPSCWHICWKDNGRHHYCNSWIGALCNYNRERLCVKMINTNGWLHEK</sequence>
<comment type="caution">
    <text evidence="1">The sequence shown here is derived from an EMBL/GenBank/DDBJ whole genome shotgun (WGS) entry which is preliminary data.</text>
</comment>
<dbReference type="OrthoDB" id="421226at2759"/>
<evidence type="ECO:0000313" key="1">
    <source>
        <dbReference type="EMBL" id="RDY01658.1"/>
    </source>
</evidence>
<reference evidence="1" key="1">
    <citation type="submission" date="2018-05" db="EMBL/GenBank/DDBJ databases">
        <title>Draft genome of Mucuna pruriens seed.</title>
        <authorList>
            <person name="Nnadi N.E."/>
            <person name="Vos R."/>
            <person name="Hasami M.H."/>
            <person name="Devisetty U.K."/>
            <person name="Aguiy J.C."/>
        </authorList>
    </citation>
    <scope>NUCLEOTIDE SEQUENCE [LARGE SCALE GENOMIC DNA]</scope>
    <source>
        <strain evidence="1">JCA_2017</strain>
    </source>
</reference>
<organism evidence="1 2">
    <name type="scientific">Mucuna pruriens</name>
    <name type="common">Velvet bean</name>
    <name type="synonym">Dolichos pruriens</name>
    <dbReference type="NCBI Taxonomy" id="157652"/>
    <lineage>
        <taxon>Eukaryota</taxon>
        <taxon>Viridiplantae</taxon>
        <taxon>Streptophyta</taxon>
        <taxon>Embryophyta</taxon>
        <taxon>Tracheophyta</taxon>
        <taxon>Spermatophyta</taxon>
        <taxon>Magnoliopsida</taxon>
        <taxon>eudicotyledons</taxon>
        <taxon>Gunneridae</taxon>
        <taxon>Pentapetalae</taxon>
        <taxon>rosids</taxon>
        <taxon>fabids</taxon>
        <taxon>Fabales</taxon>
        <taxon>Fabaceae</taxon>
        <taxon>Papilionoideae</taxon>
        <taxon>50 kb inversion clade</taxon>
        <taxon>NPAAA clade</taxon>
        <taxon>indigoferoid/millettioid clade</taxon>
        <taxon>Phaseoleae</taxon>
        <taxon>Mucuna</taxon>
    </lineage>
</organism>
<dbReference type="AlphaFoldDB" id="A0A371HFU8"/>
<accession>A0A371HFU8</accession>